<dbReference type="InterPro" id="IPR001878">
    <property type="entry name" value="Znf_CCHC"/>
</dbReference>
<evidence type="ECO:0000256" key="1">
    <source>
        <dbReference type="PROSITE-ProRule" id="PRU00047"/>
    </source>
</evidence>
<feature type="region of interest" description="Disordered" evidence="2">
    <location>
        <begin position="130"/>
        <end position="157"/>
    </location>
</feature>
<keyword evidence="1" id="KW-0863">Zinc-finger</keyword>
<feature type="domain" description="CCHC-type" evidence="3">
    <location>
        <begin position="167"/>
        <end position="182"/>
    </location>
</feature>
<sequence length="286" mass="31518">MGFSQLAHHATWMMPTDRERIRRFVDGLNYSLCILMTRERVLGVSFEGVADIARDIETVRRREREEREAKRPRGSSSFSGAPSRGQFQRGRGHSFRPPQPTRPEYSRTYSNRGHQGFQQGQTLLNALPAQSSSYAPSVQGSSTPSASAGHSGVRGSLQFPSPVPGSCYKCREFGHIKRQCPRLCDGQFQQRGQPLSSAPVSSAPAQSLGVEDRAPDSVNKMGNQSLSNNREKDTAAPYVSTPPNSTWVEGKDKARARGSKQLNVTTQRSSLAFSRFMCLQGLGNLI</sequence>
<keyword evidence="1" id="KW-0862">Zinc</keyword>
<dbReference type="RefSeq" id="XP_009772044.1">
    <property type="nucleotide sequence ID" value="XM_009773742.1"/>
</dbReference>
<gene>
    <name evidence="5" type="primary">LOC104222512</name>
</gene>
<feature type="compositionally biased region" description="Basic and acidic residues" evidence="2">
    <location>
        <begin position="62"/>
        <end position="71"/>
    </location>
</feature>
<protein>
    <submittedName>
        <fullName evidence="5">Uncharacterized protein LOC104222512</fullName>
    </submittedName>
</protein>
<dbReference type="SUPFAM" id="SSF57756">
    <property type="entry name" value="Retrovirus zinc finger-like domains"/>
    <property type="match status" value="1"/>
</dbReference>
<name>A0A1U7WBL0_NICSY</name>
<dbReference type="GO" id="GO:0008270">
    <property type="term" value="F:zinc ion binding"/>
    <property type="evidence" value="ECO:0007669"/>
    <property type="project" value="UniProtKB-KW"/>
</dbReference>
<accession>A0A1U7WBL0</accession>
<reference evidence="5" key="2">
    <citation type="submission" date="2025-08" db="UniProtKB">
        <authorList>
            <consortium name="RefSeq"/>
        </authorList>
    </citation>
    <scope>IDENTIFICATION</scope>
    <source>
        <tissue evidence="5">Leaf</tissue>
    </source>
</reference>
<dbReference type="Pfam" id="PF00098">
    <property type="entry name" value="zf-CCHC"/>
    <property type="match status" value="1"/>
</dbReference>
<feature type="region of interest" description="Disordered" evidence="2">
    <location>
        <begin position="62"/>
        <end position="115"/>
    </location>
</feature>
<dbReference type="GO" id="GO:0003676">
    <property type="term" value="F:nucleic acid binding"/>
    <property type="evidence" value="ECO:0007669"/>
    <property type="project" value="InterPro"/>
</dbReference>
<dbReference type="Gene3D" id="4.10.60.10">
    <property type="entry name" value="Zinc finger, CCHC-type"/>
    <property type="match status" value="1"/>
</dbReference>
<feature type="compositionally biased region" description="Low complexity" evidence="2">
    <location>
        <begin position="193"/>
        <end position="208"/>
    </location>
</feature>
<proteinExistence type="predicted"/>
<dbReference type="PROSITE" id="PS50158">
    <property type="entry name" value="ZF_CCHC"/>
    <property type="match status" value="1"/>
</dbReference>
<evidence type="ECO:0000256" key="2">
    <source>
        <dbReference type="SAM" id="MobiDB-lite"/>
    </source>
</evidence>
<dbReference type="InterPro" id="IPR036875">
    <property type="entry name" value="Znf_CCHC_sf"/>
</dbReference>
<dbReference type="SMART" id="SM00343">
    <property type="entry name" value="ZnF_C2HC"/>
    <property type="match status" value="1"/>
</dbReference>
<evidence type="ECO:0000259" key="3">
    <source>
        <dbReference type="PROSITE" id="PS50158"/>
    </source>
</evidence>
<dbReference type="Proteomes" id="UP000189701">
    <property type="component" value="Unplaced"/>
</dbReference>
<dbReference type="OrthoDB" id="3267956at2759"/>
<dbReference type="AlphaFoldDB" id="A0A1U7WBL0"/>
<feature type="region of interest" description="Disordered" evidence="2">
    <location>
        <begin position="190"/>
        <end position="254"/>
    </location>
</feature>
<organism evidence="4 5">
    <name type="scientific">Nicotiana sylvestris</name>
    <name type="common">Wood tobacco</name>
    <name type="synonym">South American tobacco</name>
    <dbReference type="NCBI Taxonomy" id="4096"/>
    <lineage>
        <taxon>Eukaryota</taxon>
        <taxon>Viridiplantae</taxon>
        <taxon>Streptophyta</taxon>
        <taxon>Embryophyta</taxon>
        <taxon>Tracheophyta</taxon>
        <taxon>Spermatophyta</taxon>
        <taxon>Magnoliopsida</taxon>
        <taxon>eudicotyledons</taxon>
        <taxon>Gunneridae</taxon>
        <taxon>Pentapetalae</taxon>
        <taxon>asterids</taxon>
        <taxon>lamiids</taxon>
        <taxon>Solanales</taxon>
        <taxon>Solanaceae</taxon>
        <taxon>Nicotianoideae</taxon>
        <taxon>Nicotianeae</taxon>
        <taxon>Nicotiana</taxon>
    </lineage>
</organism>
<evidence type="ECO:0000313" key="5">
    <source>
        <dbReference type="RefSeq" id="XP_009772044.1"/>
    </source>
</evidence>
<feature type="compositionally biased region" description="Polar residues" evidence="2">
    <location>
        <begin position="130"/>
        <end position="148"/>
    </location>
</feature>
<keyword evidence="1" id="KW-0479">Metal-binding</keyword>
<evidence type="ECO:0000313" key="4">
    <source>
        <dbReference type="Proteomes" id="UP000189701"/>
    </source>
</evidence>
<reference evidence="4" key="1">
    <citation type="journal article" date="2013" name="Genome Biol.">
        <title>Reference genomes and transcriptomes of Nicotiana sylvestris and Nicotiana tomentosiformis.</title>
        <authorList>
            <person name="Sierro N."/>
            <person name="Battey J.N."/>
            <person name="Ouadi S."/>
            <person name="Bovet L."/>
            <person name="Goepfert S."/>
            <person name="Bakaher N."/>
            <person name="Peitsch M.C."/>
            <person name="Ivanov N.V."/>
        </authorList>
    </citation>
    <scope>NUCLEOTIDE SEQUENCE [LARGE SCALE GENOMIC DNA]</scope>
</reference>
<keyword evidence="4" id="KW-1185">Reference proteome</keyword>